<dbReference type="Pfam" id="PF04438">
    <property type="entry name" value="zf-HIT"/>
    <property type="match status" value="1"/>
</dbReference>
<comment type="caution">
    <text evidence="7">The sequence shown here is derived from an EMBL/GenBank/DDBJ whole genome shotgun (WGS) entry which is preliminary data.</text>
</comment>
<gene>
    <name evidence="7" type="ORF">AMORRO_LOCUS11474</name>
</gene>
<evidence type="ECO:0000256" key="3">
    <source>
        <dbReference type="ARBA" id="ARBA00022833"/>
    </source>
</evidence>
<feature type="domain" description="HIT-type" evidence="6">
    <location>
        <begin position="28"/>
        <end position="60"/>
    </location>
</feature>
<dbReference type="EMBL" id="CAJVPV010014645">
    <property type="protein sequence ID" value="CAG8686117.1"/>
    <property type="molecule type" value="Genomic_DNA"/>
</dbReference>
<dbReference type="OrthoDB" id="74807at2759"/>
<accession>A0A9N9EPW4</accession>
<evidence type="ECO:0000256" key="4">
    <source>
        <dbReference type="PROSITE-ProRule" id="PRU00453"/>
    </source>
</evidence>
<name>A0A9N9EPW4_9GLOM</name>
<reference evidence="7" key="1">
    <citation type="submission" date="2021-06" db="EMBL/GenBank/DDBJ databases">
        <authorList>
            <person name="Kallberg Y."/>
            <person name="Tangrot J."/>
            <person name="Rosling A."/>
        </authorList>
    </citation>
    <scope>NUCLEOTIDE SEQUENCE</scope>
    <source>
        <strain evidence="7">CL551</strain>
    </source>
</reference>
<evidence type="ECO:0000259" key="6">
    <source>
        <dbReference type="PROSITE" id="PS51083"/>
    </source>
</evidence>
<evidence type="ECO:0000256" key="2">
    <source>
        <dbReference type="ARBA" id="ARBA00022771"/>
    </source>
</evidence>
<evidence type="ECO:0000313" key="8">
    <source>
        <dbReference type="Proteomes" id="UP000789342"/>
    </source>
</evidence>
<dbReference type="PROSITE" id="PS51083">
    <property type="entry name" value="ZF_HIT"/>
    <property type="match status" value="1"/>
</dbReference>
<dbReference type="GO" id="GO:0005634">
    <property type="term" value="C:nucleus"/>
    <property type="evidence" value="ECO:0007669"/>
    <property type="project" value="UniProtKB-ARBA"/>
</dbReference>
<dbReference type="SUPFAM" id="SSF144232">
    <property type="entry name" value="HIT/MYND zinc finger-like"/>
    <property type="match status" value="1"/>
</dbReference>
<keyword evidence="8" id="KW-1185">Reference proteome</keyword>
<dbReference type="GO" id="GO:0006338">
    <property type="term" value="P:chromatin remodeling"/>
    <property type="evidence" value="ECO:0007669"/>
    <property type="project" value="InterPro"/>
</dbReference>
<organism evidence="7 8">
    <name type="scientific">Acaulospora morrowiae</name>
    <dbReference type="NCBI Taxonomy" id="94023"/>
    <lineage>
        <taxon>Eukaryota</taxon>
        <taxon>Fungi</taxon>
        <taxon>Fungi incertae sedis</taxon>
        <taxon>Mucoromycota</taxon>
        <taxon>Glomeromycotina</taxon>
        <taxon>Glomeromycetes</taxon>
        <taxon>Diversisporales</taxon>
        <taxon>Acaulosporaceae</taxon>
        <taxon>Acaulospora</taxon>
    </lineage>
</organism>
<keyword evidence="3" id="KW-0862">Zinc</keyword>
<dbReference type="PROSITE" id="PS50157">
    <property type="entry name" value="ZINC_FINGER_C2H2_2"/>
    <property type="match status" value="1"/>
</dbReference>
<keyword evidence="2 4" id="KW-0863">Zinc-finger</keyword>
<feature type="non-terminal residue" evidence="7">
    <location>
        <position position="79"/>
    </location>
</feature>
<dbReference type="InterPro" id="IPR039723">
    <property type="entry name" value="Vps71/ZNHIT1"/>
</dbReference>
<dbReference type="PANTHER" id="PTHR13093">
    <property type="entry name" value="ZINC FINGER HIT DOMAIN CONTAINING PROTEIN 1"/>
    <property type="match status" value="1"/>
</dbReference>
<evidence type="ECO:0000259" key="5">
    <source>
        <dbReference type="PROSITE" id="PS50157"/>
    </source>
</evidence>
<proteinExistence type="predicted"/>
<dbReference type="CDD" id="cd21437">
    <property type="entry name" value="zf-HIT_ZNHIT1_like"/>
    <property type="match status" value="1"/>
</dbReference>
<dbReference type="GO" id="GO:0008270">
    <property type="term" value="F:zinc ion binding"/>
    <property type="evidence" value="ECO:0007669"/>
    <property type="project" value="UniProtKB-UniRule"/>
</dbReference>
<dbReference type="InterPro" id="IPR013087">
    <property type="entry name" value="Znf_C2H2_type"/>
</dbReference>
<feature type="domain" description="C2H2-type" evidence="5">
    <location>
        <begin position="37"/>
        <end position="66"/>
    </location>
</feature>
<dbReference type="Proteomes" id="UP000789342">
    <property type="component" value="Unassembled WGS sequence"/>
</dbReference>
<evidence type="ECO:0000256" key="1">
    <source>
        <dbReference type="ARBA" id="ARBA00022723"/>
    </source>
</evidence>
<dbReference type="InterPro" id="IPR007529">
    <property type="entry name" value="Znf_HIT"/>
</dbReference>
<dbReference type="AlphaFoldDB" id="A0A9N9EPW4"/>
<sequence>RIDQLPSDVPTYLTAAAGPSRYPSRKFCSVCGYLSNYSCKTCGMKYCSVKCLETHEETSVIIGEKQKDDGRLEDRLVEK</sequence>
<dbReference type="Gene3D" id="3.30.60.190">
    <property type="match status" value="1"/>
</dbReference>
<evidence type="ECO:0000313" key="7">
    <source>
        <dbReference type="EMBL" id="CAG8686117.1"/>
    </source>
</evidence>
<keyword evidence="1" id="KW-0479">Metal-binding</keyword>
<protein>
    <submittedName>
        <fullName evidence="7">14422_t:CDS:1</fullName>
    </submittedName>
</protein>